<reference evidence="3 4" key="1">
    <citation type="submission" date="2019-03" db="EMBL/GenBank/DDBJ databases">
        <authorList>
            <person name="Winters A.D."/>
            <person name="Faisal M."/>
        </authorList>
    </citation>
    <scope>NUCLEOTIDE SEQUENCE [LARGE SCALE GENOMIC DNA]</scope>
    <source>
        <strain evidence="1 4">Alleghany 12-343</strain>
        <strain evidence="2 3">Pine 14-204</strain>
    </source>
</reference>
<name>A0A9X7TMB3_9VIRU</name>
<dbReference type="EMBL" id="MK681856">
    <property type="protein sequence ID" value="QJE49187.1"/>
    <property type="molecule type" value="Genomic_DNA"/>
</dbReference>
<gene>
    <name evidence="1" type="ORF">LMBV_038</name>
</gene>
<organism evidence="1 4">
    <name type="scientific">Largemouth bass virus</name>
    <dbReference type="NCBI Taxonomy" id="176656"/>
    <lineage>
        <taxon>Viruses</taxon>
        <taxon>Varidnaviria</taxon>
        <taxon>Bamfordvirae</taxon>
        <taxon>Nucleocytoviricota</taxon>
        <taxon>Megaviricetes</taxon>
        <taxon>Pimascovirales</taxon>
        <taxon>Pimascovirales incertae sedis</taxon>
        <taxon>Iridoviridae</taxon>
        <taxon>Alphairidovirinae</taxon>
        <taxon>Ranavirus</taxon>
        <taxon>Ranavirus micropterus1</taxon>
        <taxon>Santee-Cooper ranavirus</taxon>
    </lineage>
</organism>
<sequence>MHTTFLIISCLFLTAANCQSSTQAPTTPNVTVLSNETVSVNDTNQDDNLSILTNPSGDCTTTALITSISTIIVWSATLCGANKVKAKRKDATEQKQPDVELAE</sequence>
<dbReference type="Proteomes" id="UP000503328">
    <property type="component" value="Segment"/>
</dbReference>
<dbReference type="Proteomes" id="UP000501740">
    <property type="component" value="Segment"/>
</dbReference>
<dbReference type="EMBL" id="MK681855">
    <property type="protein sequence ID" value="QJE49101.1"/>
    <property type="molecule type" value="Genomic_DNA"/>
</dbReference>
<evidence type="ECO:0000313" key="4">
    <source>
        <dbReference type="Proteomes" id="UP000503328"/>
    </source>
</evidence>
<accession>A0A9X7TMB3</accession>
<evidence type="ECO:0000313" key="3">
    <source>
        <dbReference type="Proteomes" id="UP000501740"/>
    </source>
</evidence>
<proteinExistence type="predicted"/>
<evidence type="ECO:0000313" key="1">
    <source>
        <dbReference type="EMBL" id="QJE49101.1"/>
    </source>
</evidence>
<evidence type="ECO:0000313" key="2">
    <source>
        <dbReference type="EMBL" id="QJE49187.1"/>
    </source>
</evidence>
<protein>
    <submittedName>
        <fullName evidence="1">Uncharacterized protein</fullName>
    </submittedName>
</protein>